<comment type="caution">
    <text evidence="2">The sequence shown here is derived from an EMBL/GenBank/DDBJ whole genome shotgun (WGS) entry which is preliminary data.</text>
</comment>
<sequence length="424" mass="49959">MPKVSIILTSYNRPRLIGSVIQSVIDQTYEEWELWIMDDHSQEETVQAIAPFISDPRVHFYNSKIEDKDRYKTTRYATLINEAIRLSEGDYICYLTDDTFYYPDKLSKMVTFLQDHPQVDVVYSSQCVKHTDPAYHVFYESEIKAETILEKAAFKVDHCSVMHTRTLAQKVRQKYGEYWDDDPKYWHCADAVFWSRLNDFACFYPLPEPLEYTLKATNCFQYLYANLPEDIPDGTLVKGLKDELFLIENQKRRPISEQMFRALQYESSKIVMIPDPFLFRYSEGIKIAEDSPLPNKRLVTADNIHYYYLQQGCKCLIENEAAFSRYHFQDMPAIQLSEKQVIDLPDGSMIRACIKTIEDAPELLYVYDDRYFLYHDHLLHEMQIEVVLKLKLSLAQAVSLTDREFHLFKQGKGYEWKLPVSQLM</sequence>
<evidence type="ECO:0000313" key="2">
    <source>
        <dbReference type="EMBL" id="GGE39316.1"/>
    </source>
</evidence>
<dbReference type="InterPro" id="IPR001173">
    <property type="entry name" value="Glyco_trans_2-like"/>
</dbReference>
<accession>A0A8J2VRD2</accession>
<organism evidence="2 3">
    <name type="scientific">Pullulanibacillus camelliae</name>
    <dbReference type="NCBI Taxonomy" id="1707096"/>
    <lineage>
        <taxon>Bacteria</taxon>
        <taxon>Bacillati</taxon>
        <taxon>Bacillota</taxon>
        <taxon>Bacilli</taxon>
        <taxon>Bacillales</taxon>
        <taxon>Sporolactobacillaceae</taxon>
        <taxon>Pullulanibacillus</taxon>
    </lineage>
</organism>
<dbReference type="Proteomes" id="UP000628775">
    <property type="component" value="Unassembled WGS sequence"/>
</dbReference>
<reference evidence="2" key="2">
    <citation type="submission" date="2020-09" db="EMBL/GenBank/DDBJ databases">
        <authorList>
            <person name="Sun Q."/>
            <person name="Zhou Y."/>
        </authorList>
    </citation>
    <scope>NUCLEOTIDE SEQUENCE</scope>
    <source>
        <strain evidence="2">CGMCC 1.15371</strain>
    </source>
</reference>
<dbReference type="InterPro" id="IPR050834">
    <property type="entry name" value="Glycosyltransf_2"/>
</dbReference>
<dbReference type="EMBL" id="BMIR01000006">
    <property type="protein sequence ID" value="GGE39316.1"/>
    <property type="molecule type" value="Genomic_DNA"/>
</dbReference>
<keyword evidence="3" id="KW-1185">Reference proteome</keyword>
<dbReference type="RefSeq" id="WP_188692301.1">
    <property type="nucleotide sequence ID" value="NZ_BMIR01000006.1"/>
</dbReference>
<feature type="domain" description="Glycosyltransferase 2-like" evidence="1">
    <location>
        <begin position="5"/>
        <end position="162"/>
    </location>
</feature>
<dbReference type="SUPFAM" id="SSF53448">
    <property type="entry name" value="Nucleotide-diphospho-sugar transferases"/>
    <property type="match status" value="1"/>
</dbReference>
<protein>
    <submittedName>
        <fullName evidence="2">Protein CgeD</fullName>
    </submittedName>
</protein>
<gene>
    <name evidence="2" type="primary">cgeD</name>
    <name evidence="2" type="ORF">GCM10011391_17610</name>
</gene>
<dbReference type="AlphaFoldDB" id="A0A8J2VRD2"/>
<evidence type="ECO:0000313" key="3">
    <source>
        <dbReference type="Proteomes" id="UP000628775"/>
    </source>
</evidence>
<reference evidence="2" key="1">
    <citation type="journal article" date="2014" name="Int. J. Syst. Evol. Microbiol.">
        <title>Complete genome sequence of Corynebacterium casei LMG S-19264T (=DSM 44701T), isolated from a smear-ripened cheese.</title>
        <authorList>
            <consortium name="US DOE Joint Genome Institute (JGI-PGF)"/>
            <person name="Walter F."/>
            <person name="Albersmeier A."/>
            <person name="Kalinowski J."/>
            <person name="Ruckert C."/>
        </authorList>
    </citation>
    <scope>NUCLEOTIDE SEQUENCE</scope>
    <source>
        <strain evidence="2">CGMCC 1.15371</strain>
    </source>
</reference>
<name>A0A8J2VRD2_9BACL</name>
<dbReference type="CDD" id="cd00761">
    <property type="entry name" value="Glyco_tranf_GTA_type"/>
    <property type="match status" value="1"/>
</dbReference>
<evidence type="ECO:0000259" key="1">
    <source>
        <dbReference type="Pfam" id="PF00535"/>
    </source>
</evidence>
<dbReference type="Gene3D" id="3.90.550.10">
    <property type="entry name" value="Spore Coat Polysaccharide Biosynthesis Protein SpsA, Chain A"/>
    <property type="match status" value="1"/>
</dbReference>
<dbReference type="PANTHER" id="PTHR43685">
    <property type="entry name" value="GLYCOSYLTRANSFERASE"/>
    <property type="match status" value="1"/>
</dbReference>
<proteinExistence type="predicted"/>
<dbReference type="InterPro" id="IPR029044">
    <property type="entry name" value="Nucleotide-diphossugar_trans"/>
</dbReference>
<dbReference type="Pfam" id="PF00535">
    <property type="entry name" value="Glycos_transf_2"/>
    <property type="match status" value="1"/>
</dbReference>
<dbReference type="PANTHER" id="PTHR43685:SF2">
    <property type="entry name" value="GLYCOSYLTRANSFERASE 2-LIKE DOMAIN-CONTAINING PROTEIN"/>
    <property type="match status" value="1"/>
</dbReference>